<dbReference type="Proteomes" id="UP000254070">
    <property type="component" value="Unassembled WGS sequence"/>
</dbReference>
<dbReference type="Proteomes" id="UP000252797">
    <property type="component" value="Unassembled WGS sequence"/>
</dbReference>
<name>A0A367CEV8_9ENTE</name>
<evidence type="ECO:0000313" key="3">
    <source>
        <dbReference type="EMBL" id="STP30578.1"/>
    </source>
</evidence>
<organism evidence="2 4">
    <name type="scientific">Enterococcus durans</name>
    <dbReference type="NCBI Taxonomy" id="53345"/>
    <lineage>
        <taxon>Bacteria</taxon>
        <taxon>Bacillati</taxon>
        <taxon>Bacillota</taxon>
        <taxon>Bacilli</taxon>
        <taxon>Lactobacillales</taxon>
        <taxon>Enterococcaceae</taxon>
        <taxon>Enterococcus</taxon>
    </lineage>
</organism>
<keyword evidence="1" id="KW-1133">Transmembrane helix</keyword>
<keyword evidence="1" id="KW-0812">Transmembrane</keyword>
<evidence type="ECO:0000313" key="5">
    <source>
        <dbReference type="Proteomes" id="UP000254070"/>
    </source>
</evidence>
<keyword evidence="1" id="KW-0472">Membrane</keyword>
<reference evidence="2 4" key="1">
    <citation type="submission" date="2015-06" db="EMBL/GenBank/DDBJ databases">
        <title>The Genome Sequence of Enterococcus durans 4EA1.</title>
        <authorList>
            <consortium name="The Broad Institute Genomics Platform"/>
            <consortium name="The Broad Institute Genome Sequencing Center for Infectious Disease"/>
            <person name="Earl A.M."/>
            <person name="Van Tyne D."/>
            <person name="Lebreton F."/>
            <person name="Saavedra J.T."/>
            <person name="Gilmore M.S."/>
            <person name="Manson Mcguire A."/>
            <person name="Clock S."/>
            <person name="Crupain M."/>
            <person name="Rangan U."/>
            <person name="Young S."/>
            <person name="Abouelleil A."/>
            <person name="Cao P."/>
            <person name="Chapman S.B."/>
            <person name="Griggs A."/>
            <person name="Priest M."/>
            <person name="Shea T."/>
            <person name="Wortman J."/>
            <person name="Nusbaum C."/>
            <person name="Birren B."/>
        </authorList>
    </citation>
    <scope>NUCLEOTIDE SEQUENCE [LARGE SCALE GENOMIC DNA]</scope>
    <source>
        <strain evidence="2 4">4EA1</strain>
    </source>
</reference>
<dbReference type="AlphaFoldDB" id="A0A367CEV8"/>
<accession>A0A367CEV8</accession>
<protein>
    <submittedName>
        <fullName evidence="2">Uncharacterized protein</fullName>
    </submittedName>
</protein>
<feature type="transmembrane region" description="Helical" evidence="1">
    <location>
        <begin position="30"/>
        <end position="47"/>
    </location>
</feature>
<gene>
    <name evidence="2" type="ORF">EA71_01742</name>
    <name evidence="3" type="ORF">NCTC8129_02828</name>
</gene>
<evidence type="ECO:0000313" key="2">
    <source>
        <dbReference type="EMBL" id="RCA10988.1"/>
    </source>
</evidence>
<dbReference type="GeneID" id="60596021"/>
<dbReference type="EMBL" id="LEPB01000004">
    <property type="protein sequence ID" value="RCA10988.1"/>
    <property type="molecule type" value="Genomic_DNA"/>
</dbReference>
<evidence type="ECO:0000256" key="1">
    <source>
        <dbReference type="SAM" id="Phobius"/>
    </source>
</evidence>
<sequence length="56" mass="6018">MKNLLAAGFMFVGGAILMLAEEYANWVPIAGSIIALIGLGMLIYYLFSKDGTYNGN</sequence>
<proteinExistence type="predicted"/>
<evidence type="ECO:0000313" key="4">
    <source>
        <dbReference type="Proteomes" id="UP000252797"/>
    </source>
</evidence>
<dbReference type="RefSeq" id="WP_005879469.1">
    <property type="nucleotide sequence ID" value="NZ_CABGIQ010000046.1"/>
</dbReference>
<dbReference type="EMBL" id="UGIF01000002">
    <property type="protein sequence ID" value="STP30578.1"/>
    <property type="molecule type" value="Genomic_DNA"/>
</dbReference>
<reference evidence="3 5" key="2">
    <citation type="submission" date="2018-06" db="EMBL/GenBank/DDBJ databases">
        <authorList>
            <consortium name="Pathogen Informatics"/>
            <person name="Doyle S."/>
        </authorList>
    </citation>
    <scope>NUCLEOTIDE SEQUENCE [LARGE SCALE GENOMIC DNA]</scope>
    <source>
        <strain evidence="3 5">NCTC8129</strain>
    </source>
</reference>